<evidence type="ECO:0000256" key="9">
    <source>
        <dbReference type="ARBA" id="ARBA00023157"/>
    </source>
</evidence>
<dbReference type="SUPFAM" id="SSF51998">
    <property type="entry name" value="PFL-like glycyl radical enzymes"/>
    <property type="match status" value="1"/>
</dbReference>
<dbReference type="RefSeq" id="WP_030877132.1">
    <property type="nucleotide sequence ID" value="NZ_BJMM01000010.1"/>
</dbReference>
<protein>
    <recommendedName>
        <fullName evidence="4 13">Vitamin B12-dependent ribonucleotide reductase</fullName>
        <ecNumber evidence="3 13">1.17.4.1</ecNumber>
    </recommendedName>
</protein>
<evidence type="ECO:0000256" key="12">
    <source>
        <dbReference type="ARBA" id="ARBA00047754"/>
    </source>
</evidence>
<keyword evidence="6 13" id="KW-0237">DNA synthesis</keyword>
<evidence type="ECO:0000256" key="10">
    <source>
        <dbReference type="ARBA" id="ARBA00023285"/>
    </source>
</evidence>
<comment type="catalytic activity">
    <reaction evidence="12 13">
        <text>a 2'-deoxyribonucleoside 5'-diphosphate + [thioredoxin]-disulfide + H2O = a ribonucleoside 5'-diphosphate + [thioredoxin]-dithiol</text>
        <dbReference type="Rhea" id="RHEA:23252"/>
        <dbReference type="Rhea" id="RHEA-COMP:10698"/>
        <dbReference type="Rhea" id="RHEA-COMP:10700"/>
        <dbReference type="ChEBI" id="CHEBI:15377"/>
        <dbReference type="ChEBI" id="CHEBI:29950"/>
        <dbReference type="ChEBI" id="CHEBI:50058"/>
        <dbReference type="ChEBI" id="CHEBI:57930"/>
        <dbReference type="ChEBI" id="CHEBI:73316"/>
        <dbReference type="EC" id="1.17.4.1"/>
    </reaction>
</comment>
<evidence type="ECO:0000256" key="13">
    <source>
        <dbReference type="RuleBase" id="RU364064"/>
    </source>
</evidence>
<evidence type="ECO:0000259" key="15">
    <source>
        <dbReference type="Pfam" id="PF02867"/>
    </source>
</evidence>
<dbReference type="NCBIfam" id="NF005122">
    <property type="entry name" value="PRK06556.1"/>
    <property type="match status" value="1"/>
</dbReference>
<evidence type="ECO:0000256" key="14">
    <source>
        <dbReference type="SAM" id="MobiDB-lite"/>
    </source>
</evidence>
<dbReference type="InterPro" id="IPR013678">
    <property type="entry name" value="RNR_2_N"/>
</dbReference>
<keyword evidence="7 13" id="KW-0547">Nucleotide-binding</keyword>
<feature type="domain" description="Ribonucleotide reductase class II vitamin B12-dependent N-terminal" evidence="16">
    <location>
        <begin position="48"/>
        <end position="138"/>
    </location>
</feature>
<dbReference type="InterPro" id="IPR050862">
    <property type="entry name" value="RdRp_reductase_class-2"/>
</dbReference>
<dbReference type="OrthoDB" id="9762933at2"/>
<dbReference type="Pfam" id="PF08471">
    <property type="entry name" value="Ribonuc_red_2_N"/>
    <property type="match status" value="1"/>
</dbReference>
<dbReference type="AlphaFoldDB" id="A0A4Y3QXM0"/>
<evidence type="ECO:0000256" key="4">
    <source>
        <dbReference type="ARBA" id="ARBA00014409"/>
    </source>
</evidence>
<reference evidence="18 19" key="1">
    <citation type="submission" date="2019-06" db="EMBL/GenBank/DDBJ databases">
        <title>Whole genome shotgun sequence of Streptomyces cacaoi subsp. cacaoi NBRC 12748.</title>
        <authorList>
            <person name="Hosoyama A."/>
            <person name="Uohara A."/>
            <person name="Ohji S."/>
            <person name="Ichikawa N."/>
        </authorList>
    </citation>
    <scope>NUCLEOTIDE SEQUENCE [LARGE SCALE GENOMIC DNA]</scope>
    <source>
        <strain evidence="18 19">NBRC 12748</strain>
    </source>
</reference>
<evidence type="ECO:0000256" key="7">
    <source>
        <dbReference type="ARBA" id="ARBA00022741"/>
    </source>
</evidence>
<dbReference type="EC" id="1.17.4.1" evidence="3 13"/>
<evidence type="ECO:0000256" key="8">
    <source>
        <dbReference type="ARBA" id="ARBA00023002"/>
    </source>
</evidence>
<evidence type="ECO:0000256" key="6">
    <source>
        <dbReference type="ARBA" id="ARBA00022634"/>
    </source>
</evidence>
<evidence type="ECO:0000256" key="11">
    <source>
        <dbReference type="ARBA" id="ARBA00025437"/>
    </source>
</evidence>
<evidence type="ECO:0000256" key="3">
    <source>
        <dbReference type="ARBA" id="ARBA00012274"/>
    </source>
</evidence>
<gene>
    <name evidence="18" type="primary">nrdJ</name>
    <name evidence="18" type="ORF">SCA03_25320</name>
</gene>
<dbReference type="InterPro" id="IPR013344">
    <property type="entry name" value="RNR_NrdJ/NrdZ"/>
</dbReference>
<dbReference type="CDD" id="cd02888">
    <property type="entry name" value="RNR_II_dimer"/>
    <property type="match status" value="1"/>
</dbReference>
<evidence type="ECO:0000259" key="16">
    <source>
        <dbReference type="Pfam" id="PF08471"/>
    </source>
</evidence>
<proteinExistence type="inferred from homology"/>
<evidence type="ECO:0000313" key="19">
    <source>
        <dbReference type="Proteomes" id="UP000319210"/>
    </source>
</evidence>
<keyword evidence="5 13" id="KW-0846">Cobalamin</keyword>
<evidence type="ECO:0000256" key="1">
    <source>
        <dbReference type="ARBA" id="ARBA00001922"/>
    </source>
</evidence>
<keyword evidence="19" id="KW-1185">Reference proteome</keyword>
<dbReference type="PANTHER" id="PTHR43371">
    <property type="entry name" value="VITAMIN B12-DEPENDENT RIBONUCLEOTIDE REDUCTASE"/>
    <property type="match status" value="1"/>
</dbReference>
<feature type="region of interest" description="Disordered" evidence="14">
    <location>
        <begin position="862"/>
        <end position="917"/>
    </location>
</feature>
<dbReference type="FunFam" id="3.20.70.20:FF:000007">
    <property type="entry name" value="Vitamin B12-dependent ribonucleotide reductase"/>
    <property type="match status" value="1"/>
</dbReference>
<feature type="domain" description="TSCPD" evidence="17">
    <location>
        <begin position="738"/>
        <end position="838"/>
    </location>
</feature>
<dbReference type="NCBIfam" id="TIGR02504">
    <property type="entry name" value="NrdJ_Z"/>
    <property type="match status" value="1"/>
</dbReference>
<keyword evidence="10 13" id="KW-0170">Cobalt</keyword>
<comment type="caution">
    <text evidence="18">The sequence shown here is derived from an EMBL/GenBank/DDBJ whole genome shotgun (WGS) entry which is preliminary data.</text>
</comment>
<dbReference type="InterPro" id="IPR000788">
    <property type="entry name" value="RNR_lg_C"/>
</dbReference>
<keyword evidence="9" id="KW-1015">Disulfide bond</keyword>
<sequence>MTETTSGPARGSRAKGGSKGNKGLRIERVHTTPGVHPYDEVTWERRDVVMTNWRDGSINFEQRGVEFPDFWSVNAVNIVTSKYFRGAVGTPQRENSLKQLIDRVVKTYRSAGEENGYFASSEDAEIFEHELAYAVLHQIFAFNSPVWFNVGTKQPQQVSACFILSVDDSMESILDWYKEEGMIFKGGSGAGLNLSRIRSSKELLSSGGNASGPVSFMRGADASAGTIKSGGATRRAAKMVVLDVDHPDVEAFIDTKVKEEEKIRALRDAGFDMDLGGDDITSVQYQNANNSVRVNDEFMKAVESGSKFGLRSRMTGEVLEEVDAKALFRKMAEAAHACADPGIQYDDIINHWHTSPESGRITASNPCSEYMHLDNSSCNLASLNLMKFLRDDDEGNQSFDAERFAKVTELVITAMDISICFADFPTQKIGDTTRAFRQLGIGYANLGALLMATGHAYDSDGGRALAGAITSLMTGTSYKRSAEIAGVVGPYEGYARNADAHNRVMKQHSDANGAATRMDDLDTPVWAAATEAWQDVLRLGKKNGFRNAQASVLAPTGTIGLMMDCDTTGVEPDLALVKFKKLVGGGSMQIVNNTVPKALKRLGYQPEQVEAVVEHIAEHGNVVDAPGLKPEHYEVFDCAMGERSISPMGHVRMMAAAQPFLSGAISKTVNMPASSTVEDVEEIYLQGWRLGTKALAVYVENSKVGQPLSAKAKEEEKAAEPEKVVEYRPVRRRLPKGRPGITTSFTVGGAEGYMTANSYPDDGLGEVFLKMSKQGSTLAGMMDAFSIAVSVGLQYGVPLETYVSKFTNMRFEPAGMTDDSDVRMAQSIVDYIFRRLALDFLPFETRSALGIHSAAERQRHLETGSYEASDEEFDADGLAQSAPKAERSSDSPKADTEDTRRSAVEPEAAAPAPKEAHNSTELLEMQLGLNADAPLCFSCGTKMRRAGSCYVCEGCGSTSGCS</sequence>
<feature type="compositionally biased region" description="Basic and acidic residues" evidence="14">
    <location>
        <begin position="884"/>
        <end position="904"/>
    </location>
</feature>
<feature type="region of interest" description="Disordered" evidence="14">
    <location>
        <begin position="1"/>
        <end position="25"/>
    </location>
</feature>
<dbReference type="InterPro" id="IPR024434">
    <property type="entry name" value="TSCPD_dom"/>
</dbReference>
<comment type="similarity">
    <text evidence="2 13">Belongs to the ribonucleoside diphosphate reductase class-2 family.</text>
</comment>
<comment type="function">
    <text evidence="11 13">Catalyzes the reduction of ribonucleotides to deoxyribonucleotides. May function to provide a pool of deoxyribonucleotide precursors for DNA repair during oxygen limitation and/or for immediate growth after restoration of oxygen.</text>
</comment>
<keyword evidence="8 13" id="KW-0560">Oxidoreductase</keyword>
<evidence type="ECO:0000313" key="18">
    <source>
        <dbReference type="EMBL" id="GEB49981.1"/>
    </source>
</evidence>
<dbReference type="Gene3D" id="3.20.70.20">
    <property type="match status" value="1"/>
</dbReference>
<dbReference type="Proteomes" id="UP000319210">
    <property type="component" value="Unassembled WGS sequence"/>
</dbReference>
<dbReference type="GO" id="GO:0004748">
    <property type="term" value="F:ribonucleoside-diphosphate reductase activity, thioredoxin disulfide as acceptor"/>
    <property type="evidence" value="ECO:0007669"/>
    <property type="project" value="UniProtKB-EC"/>
</dbReference>
<dbReference type="Pfam" id="PF02867">
    <property type="entry name" value="Ribonuc_red_lgC"/>
    <property type="match status" value="1"/>
</dbReference>
<dbReference type="PANTHER" id="PTHR43371:SF1">
    <property type="entry name" value="RIBONUCLEOSIDE-DIPHOSPHATE REDUCTASE"/>
    <property type="match status" value="1"/>
</dbReference>
<organism evidence="18 19">
    <name type="scientific">Streptomyces cacaoi</name>
    <dbReference type="NCBI Taxonomy" id="1898"/>
    <lineage>
        <taxon>Bacteria</taxon>
        <taxon>Bacillati</taxon>
        <taxon>Actinomycetota</taxon>
        <taxon>Actinomycetes</taxon>
        <taxon>Kitasatosporales</taxon>
        <taxon>Streptomycetaceae</taxon>
        <taxon>Streptomyces</taxon>
    </lineage>
</organism>
<comment type="cofactor">
    <cofactor evidence="1 13">
        <name>adenosylcob(III)alamin</name>
        <dbReference type="ChEBI" id="CHEBI:18408"/>
    </cofactor>
</comment>
<dbReference type="GO" id="GO:0071897">
    <property type="term" value="P:DNA biosynthetic process"/>
    <property type="evidence" value="ECO:0007669"/>
    <property type="project" value="UniProtKB-KW"/>
</dbReference>
<evidence type="ECO:0000256" key="2">
    <source>
        <dbReference type="ARBA" id="ARBA00007405"/>
    </source>
</evidence>
<dbReference type="Pfam" id="PF12637">
    <property type="entry name" value="TSCPD"/>
    <property type="match status" value="1"/>
</dbReference>
<evidence type="ECO:0000256" key="5">
    <source>
        <dbReference type="ARBA" id="ARBA00022628"/>
    </source>
</evidence>
<evidence type="ECO:0000259" key="17">
    <source>
        <dbReference type="Pfam" id="PF12637"/>
    </source>
</evidence>
<dbReference type="PRINTS" id="PR01183">
    <property type="entry name" value="RIBORDTASEM1"/>
</dbReference>
<feature type="domain" description="Ribonucleotide reductase large subunit C-terminal" evidence="15">
    <location>
        <begin position="159"/>
        <end position="698"/>
    </location>
</feature>
<name>A0A4Y3QXM0_STRCI</name>
<dbReference type="GO" id="GO:0031419">
    <property type="term" value="F:cobalamin binding"/>
    <property type="evidence" value="ECO:0007669"/>
    <property type="project" value="UniProtKB-KW"/>
</dbReference>
<dbReference type="GO" id="GO:0050897">
    <property type="term" value="F:cobalt ion binding"/>
    <property type="evidence" value="ECO:0007669"/>
    <property type="project" value="InterPro"/>
</dbReference>
<dbReference type="GO" id="GO:0000166">
    <property type="term" value="F:nucleotide binding"/>
    <property type="evidence" value="ECO:0007669"/>
    <property type="project" value="UniProtKB-KW"/>
</dbReference>
<accession>A0A4Y3QXM0</accession>
<dbReference type="EMBL" id="BJMM01000010">
    <property type="protein sequence ID" value="GEB49981.1"/>
    <property type="molecule type" value="Genomic_DNA"/>
</dbReference>